<keyword evidence="3" id="KW-1185">Reference proteome</keyword>
<protein>
    <submittedName>
        <fullName evidence="2">Uncharacterized protein</fullName>
    </submittedName>
</protein>
<name>A0A2G8SGH2_9APHY</name>
<gene>
    <name evidence="2" type="ORF">GSI_05382</name>
</gene>
<evidence type="ECO:0000313" key="3">
    <source>
        <dbReference type="Proteomes" id="UP000230002"/>
    </source>
</evidence>
<evidence type="ECO:0000256" key="1">
    <source>
        <dbReference type="SAM" id="Phobius"/>
    </source>
</evidence>
<reference evidence="2 3" key="1">
    <citation type="journal article" date="2015" name="Sci. Rep.">
        <title>Chromosome-level genome map provides insights into diverse defense mechanisms in the medicinal fungus Ganoderma sinense.</title>
        <authorList>
            <person name="Zhu Y."/>
            <person name="Xu J."/>
            <person name="Sun C."/>
            <person name="Zhou S."/>
            <person name="Xu H."/>
            <person name="Nelson D.R."/>
            <person name="Qian J."/>
            <person name="Song J."/>
            <person name="Luo H."/>
            <person name="Xiang L."/>
            <person name="Li Y."/>
            <person name="Xu Z."/>
            <person name="Ji A."/>
            <person name="Wang L."/>
            <person name="Lu S."/>
            <person name="Hayward A."/>
            <person name="Sun W."/>
            <person name="Li X."/>
            <person name="Schwartz D.C."/>
            <person name="Wang Y."/>
            <person name="Chen S."/>
        </authorList>
    </citation>
    <scope>NUCLEOTIDE SEQUENCE [LARGE SCALE GENOMIC DNA]</scope>
    <source>
        <strain evidence="2 3">ZZ0214-1</strain>
    </source>
</reference>
<feature type="transmembrane region" description="Helical" evidence="1">
    <location>
        <begin position="101"/>
        <end position="121"/>
    </location>
</feature>
<keyword evidence="1" id="KW-0472">Membrane</keyword>
<dbReference type="AlphaFoldDB" id="A0A2G8SGH2"/>
<dbReference type="EMBL" id="AYKW01000010">
    <property type="protein sequence ID" value="PIL32678.1"/>
    <property type="molecule type" value="Genomic_DNA"/>
</dbReference>
<organism evidence="2 3">
    <name type="scientific">Ganoderma sinense ZZ0214-1</name>
    <dbReference type="NCBI Taxonomy" id="1077348"/>
    <lineage>
        <taxon>Eukaryota</taxon>
        <taxon>Fungi</taxon>
        <taxon>Dikarya</taxon>
        <taxon>Basidiomycota</taxon>
        <taxon>Agaricomycotina</taxon>
        <taxon>Agaricomycetes</taxon>
        <taxon>Polyporales</taxon>
        <taxon>Polyporaceae</taxon>
        <taxon>Ganoderma</taxon>
    </lineage>
</organism>
<dbReference type="Proteomes" id="UP000230002">
    <property type="component" value="Unassembled WGS sequence"/>
</dbReference>
<keyword evidence="1" id="KW-1133">Transmembrane helix</keyword>
<comment type="caution">
    <text evidence="2">The sequence shown here is derived from an EMBL/GenBank/DDBJ whole genome shotgun (WGS) entry which is preliminary data.</text>
</comment>
<keyword evidence="1" id="KW-0812">Transmembrane</keyword>
<accession>A0A2G8SGH2</accession>
<proteinExistence type="predicted"/>
<sequence>MQSSCVLFIVFHSLPPHIFPPPSQSPSSISHCPPSGKSLQQSVRGQPVPSSLPILHPHLKFRRKRVRVELAIGYSVSSVPLHAYTTFCLFTVLALPIHPMYIQPLFQANILTYAPHLIFVYNRSSMSSPKGSHKLP</sequence>
<evidence type="ECO:0000313" key="2">
    <source>
        <dbReference type="EMBL" id="PIL32678.1"/>
    </source>
</evidence>
<feature type="transmembrane region" description="Helical" evidence="1">
    <location>
        <begin position="70"/>
        <end position="95"/>
    </location>
</feature>